<dbReference type="Pfam" id="PF05028">
    <property type="entry name" value="PARG_cat_C"/>
    <property type="match status" value="1"/>
</dbReference>
<evidence type="ECO:0000256" key="4">
    <source>
        <dbReference type="SAM" id="MobiDB-lite"/>
    </source>
</evidence>
<feature type="compositionally biased region" description="Basic and acidic residues" evidence="4">
    <location>
        <begin position="734"/>
        <end position="746"/>
    </location>
</feature>
<dbReference type="EC" id="3.2.1.143" evidence="2"/>
<comment type="similarity">
    <text evidence="1">Belongs to the poly(ADP-ribose) glycohydrolase family.</text>
</comment>
<feature type="region of interest" description="Disordered" evidence="4">
    <location>
        <begin position="734"/>
        <end position="762"/>
    </location>
</feature>
<organism evidence="7 8">
    <name type="scientific">Fasciolopsis buskii</name>
    <dbReference type="NCBI Taxonomy" id="27845"/>
    <lineage>
        <taxon>Eukaryota</taxon>
        <taxon>Metazoa</taxon>
        <taxon>Spiralia</taxon>
        <taxon>Lophotrochozoa</taxon>
        <taxon>Platyhelminthes</taxon>
        <taxon>Trematoda</taxon>
        <taxon>Digenea</taxon>
        <taxon>Plagiorchiida</taxon>
        <taxon>Echinostomata</taxon>
        <taxon>Echinostomatoidea</taxon>
        <taxon>Fasciolidae</taxon>
        <taxon>Fasciolopsis</taxon>
    </lineage>
</organism>
<dbReference type="GO" id="GO:0004649">
    <property type="term" value="F:poly(ADP-ribose) glycohydrolase activity"/>
    <property type="evidence" value="ECO:0007669"/>
    <property type="project" value="UniProtKB-EC"/>
</dbReference>
<keyword evidence="8" id="KW-1185">Reference proteome</keyword>
<feature type="compositionally biased region" description="Basic and acidic residues" evidence="4">
    <location>
        <begin position="800"/>
        <end position="822"/>
    </location>
</feature>
<reference evidence="7" key="1">
    <citation type="submission" date="2019-05" db="EMBL/GenBank/DDBJ databases">
        <title>Annotation for the trematode Fasciolopsis buski.</title>
        <authorList>
            <person name="Choi Y.-J."/>
        </authorList>
    </citation>
    <scope>NUCLEOTIDE SEQUENCE</scope>
    <source>
        <strain evidence="7">HT</strain>
        <tissue evidence="7">Whole worm</tissue>
    </source>
</reference>
<feature type="domain" description="PARG helical" evidence="6">
    <location>
        <begin position="16"/>
        <end position="118"/>
    </location>
</feature>
<evidence type="ECO:0000313" key="8">
    <source>
        <dbReference type="Proteomes" id="UP000728185"/>
    </source>
</evidence>
<name>A0A8E0RUH4_9TREM</name>
<protein>
    <recommendedName>
        <fullName evidence="2">poly(ADP-ribose) glycohydrolase</fullName>
        <ecNumber evidence="2">3.2.1.143</ecNumber>
    </recommendedName>
</protein>
<dbReference type="EMBL" id="LUCM01008510">
    <property type="protein sequence ID" value="KAA0188267.1"/>
    <property type="molecule type" value="Genomic_DNA"/>
</dbReference>
<dbReference type="OrthoDB" id="6154436at2759"/>
<feature type="domain" description="PARG catalytic Macro" evidence="5">
    <location>
        <begin position="198"/>
        <end position="316"/>
    </location>
</feature>
<evidence type="ECO:0000313" key="7">
    <source>
        <dbReference type="EMBL" id="KAA0188267.1"/>
    </source>
</evidence>
<evidence type="ECO:0000259" key="5">
    <source>
        <dbReference type="Pfam" id="PF05028"/>
    </source>
</evidence>
<dbReference type="PANTHER" id="PTHR12837">
    <property type="entry name" value="POLY ADP-RIBOSE GLYCOHYDROLASE"/>
    <property type="match status" value="1"/>
</dbReference>
<proteinExistence type="inferred from homology"/>
<dbReference type="Proteomes" id="UP000728185">
    <property type="component" value="Unassembled WGS sequence"/>
</dbReference>
<dbReference type="GO" id="GO:0006282">
    <property type="term" value="P:regulation of DNA repair"/>
    <property type="evidence" value="ECO:0007669"/>
    <property type="project" value="InterPro"/>
</dbReference>
<sequence>MTFIGLGNFIECLEPKKHNWLRTVLFPFIFRCALNIEQYNTDTLPYCVREQEYNVSIPFSLAASVVACSFLCLIPTHPSWNLLMNEANFTYFFASITNASCPQAQKLRSLFDYFEHCRHFRQSPSDLSSEALRITRRILTITPPPFLPLCSLGNVVPRLDGGKRELIRVLSTIPLPYMLVDDYHSVESVADRLRVPMTHFVNAYVGGNVLRSDGPTDDSLFFRYPDLLTCLPLCHRLEDAEALWIDHFRGPFVPSKSFPSDYVATDPEKLKWRRLVCMNTSCFPSWASELQYSDACLISEVTKACAAFFGVSQSTMMAASPTPPFSSAWWEAHLYNNKDTNNETDQEVGYVQHAVPKPRKIVVTQSHGSPVILMSRAHCLLNTAELLTESIVREAGNFALELKHRVFPSFHASADLLEHRSTLLRHIRPNHTKGRSFSLRAPQNVVGLVQPTAGHRHSPHGQPHVSDAYIEQFSADLCTVSRASFSGSASSGSAASYCLSSNRSSFSRGGSLSTQSSVHRFSEFSSNGSNFLVSCVADGSSSELHEFMEHEAKGLCSALGSPPCSNTVTEMLSSRQLSSLNARPNRNALKSKTINRLRANIEQTILKTPERPRIFSDLLSPDSAEQSDNVKFLQRETELLLMPLAEKLIDQTVNEAKSVALIRSTAICDLASRLSTSILADSVRVAIWFQNWSKKLLCEASTKAEQLYKSRTNGESTHHLSSPISVHSRRFERTAKRGGTVRENKRPRGMHSVLSRGSRSSGSSMRYFLPVQFDFGEGNSSSGSPSLSMQHHQHGHFRFSSHEFSKRQHNRIGEDLPQSEKLHHQRSSNAEVSPGCSAPSNANRTKGGYPAGWRFRFSPTHQATFHTISRRPVAASVTPHSKPPNTATKEQPWSFSRESVHIYVSNQLHRFAGSVASECCARALQQLRVLQSGSRGTDQARVRPSGLVTSSWNKHTVNPAADPQVKVMTQWIAAAVVSTPSNRSSVSIVRDPVPVKDQTIVGSDGSSTPIEKSASVSEIDSTHFIEYRISPLILCTNNDPRLKELEKIVGLIYAAQCSAGVLLSLLMDYGAYRLTTNRPVSIPDCSRLSRSTRTQSLFDFLQTRLVQMHMTPTMPLLDSV</sequence>
<dbReference type="InterPro" id="IPR007724">
    <property type="entry name" value="Poly_GlycHdrlase"/>
</dbReference>
<dbReference type="GO" id="GO:0005975">
    <property type="term" value="P:carbohydrate metabolic process"/>
    <property type="evidence" value="ECO:0007669"/>
    <property type="project" value="InterPro"/>
</dbReference>
<evidence type="ECO:0000256" key="1">
    <source>
        <dbReference type="ARBA" id="ARBA00009545"/>
    </source>
</evidence>
<evidence type="ECO:0000259" key="6">
    <source>
        <dbReference type="Pfam" id="PF20811"/>
    </source>
</evidence>
<evidence type="ECO:0000256" key="2">
    <source>
        <dbReference type="ARBA" id="ARBA00012255"/>
    </source>
</evidence>
<dbReference type="AlphaFoldDB" id="A0A8E0RUH4"/>
<dbReference type="GO" id="GO:0005737">
    <property type="term" value="C:cytoplasm"/>
    <property type="evidence" value="ECO:0007669"/>
    <property type="project" value="TreeGrafter"/>
</dbReference>
<dbReference type="InterPro" id="IPR046372">
    <property type="entry name" value="PARG_cat_C"/>
</dbReference>
<gene>
    <name evidence="7" type="ORF">FBUS_02279</name>
</gene>
<dbReference type="InterPro" id="IPR048362">
    <property type="entry name" value="PARG_helical"/>
</dbReference>
<feature type="region of interest" description="Disordered" evidence="4">
    <location>
        <begin position="779"/>
        <end position="849"/>
    </location>
</feature>
<dbReference type="GO" id="GO:0009225">
    <property type="term" value="P:nucleotide-sugar metabolic process"/>
    <property type="evidence" value="ECO:0007669"/>
    <property type="project" value="TreeGrafter"/>
</dbReference>
<dbReference type="GO" id="GO:0005634">
    <property type="term" value="C:nucleus"/>
    <property type="evidence" value="ECO:0007669"/>
    <property type="project" value="TreeGrafter"/>
</dbReference>
<dbReference type="PANTHER" id="PTHR12837:SF14">
    <property type="entry name" value="POLY(ADP-RIBOSE) GLYCOHYDROLASE"/>
    <property type="match status" value="1"/>
</dbReference>
<dbReference type="Pfam" id="PF20811">
    <property type="entry name" value="PARG_cat_N"/>
    <property type="match status" value="1"/>
</dbReference>
<accession>A0A8E0RUH4</accession>
<evidence type="ECO:0000256" key="3">
    <source>
        <dbReference type="ARBA" id="ARBA00022801"/>
    </source>
</evidence>
<comment type="caution">
    <text evidence="7">The sequence shown here is derived from an EMBL/GenBank/DDBJ whole genome shotgun (WGS) entry which is preliminary data.</text>
</comment>
<keyword evidence="3" id="KW-0378">Hydrolase</keyword>
<dbReference type="GO" id="GO:1990966">
    <property type="term" value="P:ATP generation from poly-ADP-D-ribose"/>
    <property type="evidence" value="ECO:0007669"/>
    <property type="project" value="TreeGrafter"/>
</dbReference>